<feature type="region of interest" description="Disordered" evidence="1">
    <location>
        <begin position="96"/>
        <end position="140"/>
    </location>
</feature>
<dbReference type="Proteomes" id="UP000594454">
    <property type="component" value="Chromosome 3"/>
</dbReference>
<protein>
    <recommendedName>
        <fullName evidence="4">CABIT domain-containing protein</fullName>
    </recommendedName>
</protein>
<feature type="region of interest" description="Disordered" evidence="1">
    <location>
        <begin position="611"/>
        <end position="632"/>
    </location>
</feature>
<feature type="region of interest" description="Disordered" evidence="1">
    <location>
        <begin position="159"/>
        <end position="189"/>
    </location>
</feature>
<dbReference type="OrthoDB" id="6076990at2759"/>
<feature type="compositionally biased region" description="Low complexity" evidence="1">
    <location>
        <begin position="163"/>
        <end position="189"/>
    </location>
</feature>
<gene>
    <name evidence="2" type="ORF">HERILL_LOCUS9049</name>
</gene>
<dbReference type="InParanoid" id="A0A7R8USM2"/>
<keyword evidence="3" id="KW-1185">Reference proteome</keyword>
<proteinExistence type="predicted"/>
<feature type="compositionally biased region" description="Basic and acidic residues" evidence="1">
    <location>
        <begin position="611"/>
        <end position="630"/>
    </location>
</feature>
<feature type="region of interest" description="Disordered" evidence="1">
    <location>
        <begin position="307"/>
        <end position="327"/>
    </location>
</feature>
<evidence type="ECO:0000313" key="3">
    <source>
        <dbReference type="Proteomes" id="UP000594454"/>
    </source>
</evidence>
<dbReference type="FunCoup" id="A0A7R8USM2">
    <property type="interactions" value="128"/>
</dbReference>
<dbReference type="AlphaFoldDB" id="A0A7R8USM2"/>
<accession>A0A7R8USM2</accession>
<evidence type="ECO:0000256" key="1">
    <source>
        <dbReference type="SAM" id="MobiDB-lite"/>
    </source>
</evidence>
<organism evidence="2 3">
    <name type="scientific">Hermetia illucens</name>
    <name type="common">Black soldier fly</name>
    <dbReference type="NCBI Taxonomy" id="343691"/>
    <lineage>
        <taxon>Eukaryota</taxon>
        <taxon>Metazoa</taxon>
        <taxon>Ecdysozoa</taxon>
        <taxon>Arthropoda</taxon>
        <taxon>Hexapoda</taxon>
        <taxon>Insecta</taxon>
        <taxon>Pterygota</taxon>
        <taxon>Neoptera</taxon>
        <taxon>Endopterygota</taxon>
        <taxon>Diptera</taxon>
        <taxon>Brachycera</taxon>
        <taxon>Stratiomyomorpha</taxon>
        <taxon>Stratiomyidae</taxon>
        <taxon>Hermetiinae</taxon>
        <taxon>Hermetia</taxon>
    </lineage>
</organism>
<name>A0A7R8USM2_HERIL</name>
<feature type="compositionally biased region" description="Polar residues" evidence="1">
    <location>
        <begin position="98"/>
        <end position="129"/>
    </location>
</feature>
<sequence length="895" mass="100984">MTDSLKLAEMQRTNIEFERQRHLANWFIKSSPHMPTPSLDPNGGGGGGICGVTTSAQEGHKPKLRRFNSHDTSANMFSVADFENARLVRRNEIEMKQRQQQRLKMNSLSSGGDCSTGDSKGSKYSNDSQPEPLPAETFLERYPPPRVVFVSYKPKFSHETLQSSSSNGSSSTNSLTSTTNKNPTGGTNKLGSGDLYLIYRYISERKIYHGYNSKSGANSRKKGVMLPQEFPGFFSLVNDKGSPTATLYTTFVQLVRERVFKFISVDNLPAFTESRTNDTFPPRSHYVKSTARGGQVFRLLAVFEDGKQDSSSSSNKNSSGREKEKGRYAQLLNENRQILYVSLTTKGKFYEIEPGIPQILQKTGMVKETERKLNPDCVHRISDLLKNEREYPVNIRYIAGPTNVTNKIPEHLTITNVSTENVLIACPIEDVEARSELHLKKLPVTSDMTLMKCFLGFENEQRMFSNQNIQNILKFCQFDFDSFTKQIESETLVRPERTSSKSRVEGLKILKPLKLLRREKTSIAHEKEDSIIFLSKNDLANLEAREESKEGQSRITEKMKVFQPTKKKWFKKNEKHTSLNSLDLDEQAKRMSMERYNDMSKLLQERFGDTLDEASHERPTSDLGRPDKPRTQIQKSLSLQEVDFVEKPDLVPENYSERNGADSQLELNDDRDTIDTDLTQSHTHQQQSFISEKMYSEFHVKTRQYSKSSSSLHQLLHFAVPSRMNIVETKKHQLLAKSGSSKDPFKDRAESNNKKLDFILNEKVDDANLRSSTTIIDDLPYSSVRDSLLPDDSTLDLEDDGDFAASNGDLQIGSKRQSLIGSDIDAKENIYAEICNDGGAVSRIQITCCYVSPQQSSDLSTTLSSLASGGGYAELQTQTQSDDGASTQNIYNTIK</sequence>
<reference evidence="2 3" key="1">
    <citation type="submission" date="2020-11" db="EMBL/GenBank/DDBJ databases">
        <authorList>
            <person name="Wallbank WR R."/>
            <person name="Pardo Diaz C."/>
            <person name="Kozak K."/>
            <person name="Martin S."/>
            <person name="Jiggins C."/>
            <person name="Moest M."/>
            <person name="Warren A I."/>
            <person name="Generalovic N T."/>
            <person name="Byers J.R.P. K."/>
            <person name="Montejo-Kovacevich G."/>
            <person name="Yen C E."/>
        </authorList>
    </citation>
    <scope>NUCLEOTIDE SEQUENCE [LARGE SCALE GENOMIC DNA]</scope>
</reference>
<evidence type="ECO:0000313" key="2">
    <source>
        <dbReference type="EMBL" id="CAD7086262.1"/>
    </source>
</evidence>
<dbReference type="EMBL" id="LR899011">
    <property type="protein sequence ID" value="CAD7086262.1"/>
    <property type="molecule type" value="Genomic_DNA"/>
</dbReference>
<evidence type="ECO:0008006" key="4">
    <source>
        <dbReference type="Google" id="ProtNLM"/>
    </source>
</evidence>